<evidence type="ECO:0000313" key="10">
    <source>
        <dbReference type="Proteomes" id="UP000825729"/>
    </source>
</evidence>
<dbReference type="AlphaFoldDB" id="A0AAV7FDC5"/>
<keyword evidence="5 8" id="KW-0812">Transmembrane</keyword>
<feature type="transmembrane region" description="Helical" evidence="8">
    <location>
        <begin position="510"/>
        <end position="528"/>
    </location>
</feature>
<evidence type="ECO:0000256" key="2">
    <source>
        <dbReference type="ARBA" id="ARBA00022448"/>
    </source>
</evidence>
<accession>A0AAV7FDC5</accession>
<dbReference type="GO" id="GO:0005886">
    <property type="term" value="C:plasma membrane"/>
    <property type="evidence" value="ECO:0007669"/>
    <property type="project" value="UniProtKB-SubCell"/>
</dbReference>
<feature type="transmembrane region" description="Helical" evidence="8">
    <location>
        <begin position="239"/>
        <end position="257"/>
    </location>
</feature>
<evidence type="ECO:0000256" key="6">
    <source>
        <dbReference type="ARBA" id="ARBA00022989"/>
    </source>
</evidence>
<protein>
    <recommendedName>
        <fullName evidence="11">Tyrosine-specific transport protein</fullName>
    </recommendedName>
</protein>
<feature type="transmembrane region" description="Helical" evidence="8">
    <location>
        <begin position="353"/>
        <end position="374"/>
    </location>
</feature>
<evidence type="ECO:0000313" key="9">
    <source>
        <dbReference type="EMBL" id="KAG9458559.1"/>
    </source>
</evidence>
<dbReference type="EMBL" id="JAINDJ010000002">
    <property type="protein sequence ID" value="KAG9458559.1"/>
    <property type="molecule type" value="Genomic_DNA"/>
</dbReference>
<dbReference type="Pfam" id="PF03222">
    <property type="entry name" value="Trp_Tyr_perm"/>
    <property type="match status" value="1"/>
</dbReference>
<evidence type="ECO:0000256" key="5">
    <source>
        <dbReference type="ARBA" id="ARBA00022692"/>
    </source>
</evidence>
<keyword evidence="4" id="KW-0997">Cell inner membrane</keyword>
<keyword evidence="10" id="KW-1185">Reference proteome</keyword>
<evidence type="ECO:0000256" key="1">
    <source>
        <dbReference type="ARBA" id="ARBA00004429"/>
    </source>
</evidence>
<reference evidence="9 10" key="1">
    <citation type="submission" date="2021-07" db="EMBL/GenBank/DDBJ databases">
        <title>The Aristolochia fimbriata genome: insights into angiosperm evolution, floral development and chemical biosynthesis.</title>
        <authorList>
            <person name="Jiao Y."/>
        </authorList>
    </citation>
    <scope>NUCLEOTIDE SEQUENCE [LARGE SCALE GENOMIC DNA]</scope>
    <source>
        <strain evidence="9">IBCAS-2021</strain>
        <tissue evidence="9">Leaf</tissue>
    </source>
</reference>
<evidence type="ECO:0000256" key="7">
    <source>
        <dbReference type="ARBA" id="ARBA00023136"/>
    </source>
</evidence>
<feature type="transmembrane region" description="Helical" evidence="8">
    <location>
        <begin position="211"/>
        <end position="230"/>
    </location>
</feature>
<comment type="caution">
    <text evidence="9">The sequence shown here is derived from an EMBL/GenBank/DDBJ whole genome shotgun (WGS) entry which is preliminary data.</text>
</comment>
<keyword evidence="2" id="KW-0813">Transport</keyword>
<evidence type="ECO:0000256" key="8">
    <source>
        <dbReference type="SAM" id="Phobius"/>
    </source>
</evidence>
<feature type="transmembrane region" description="Helical" evidence="8">
    <location>
        <begin position="469"/>
        <end position="489"/>
    </location>
</feature>
<dbReference type="Proteomes" id="UP000825729">
    <property type="component" value="Unassembled WGS sequence"/>
</dbReference>
<keyword evidence="7 8" id="KW-0472">Membrane</keyword>
<feature type="transmembrane region" description="Helical" evidence="8">
    <location>
        <begin position="134"/>
        <end position="153"/>
    </location>
</feature>
<evidence type="ECO:0000256" key="3">
    <source>
        <dbReference type="ARBA" id="ARBA00022475"/>
    </source>
</evidence>
<evidence type="ECO:0008006" key="11">
    <source>
        <dbReference type="Google" id="ProtNLM"/>
    </source>
</evidence>
<keyword evidence="6 8" id="KW-1133">Transmembrane helix</keyword>
<keyword evidence="3" id="KW-1003">Cell membrane</keyword>
<dbReference type="InterPro" id="IPR018227">
    <property type="entry name" value="Amino_acid_transport_2"/>
</dbReference>
<dbReference type="GO" id="GO:0003333">
    <property type="term" value="P:amino acid transmembrane transport"/>
    <property type="evidence" value="ECO:0007669"/>
    <property type="project" value="InterPro"/>
</dbReference>
<feature type="transmembrane region" description="Helical" evidence="8">
    <location>
        <begin position="95"/>
        <end position="114"/>
    </location>
</feature>
<feature type="transmembrane region" description="Helical" evidence="8">
    <location>
        <begin position="442"/>
        <end position="463"/>
    </location>
</feature>
<name>A0AAV7FDC5_ARIFI</name>
<proteinExistence type="predicted"/>
<feature type="transmembrane region" description="Helical" evidence="8">
    <location>
        <begin position="174"/>
        <end position="205"/>
    </location>
</feature>
<sequence length="529" mass="55351">MLLHHHQNSIHLCKIKHPFSNISSSSQFLRGMSIALAPGYNNPFKPLAPSSFAPYPSIVTARETKQSTLTYASSSAEVCTGNEEAQVKGTEGKSFWGAVSLIIGTAVGPGMLGLPSATIKSGPLPSTITILLSWVYVVSSILLVAELTFAAMEEGKVGEVSFTGLATNALGSRVGAFVALVYALLSFALMVACVSGIGALILQWFPSMNPILAHSLFPGLVGTVIGFFPFKTIDLANRLLCCLMLVSITALVVVGSSVGRSNLLSSFAYASWSPSTILPAVPVTVLTLGFHVVTPFVCKLVGKTAMDAQKAILVGGAVPLLMVLSWNLVVLGLSGTAASEDPIGLLLSVNPLALPAVKGFAFSALGTSLIGYAVSLPKQLLDTFELIEGLIQGKQLASVLQEPGKVGFLVYTRNKSGISGHVSFGRTAKQVSEHEPSNSPTVVVTLLALVAPVVVASFFPAAFSAALDFAGVYANCFLCGVLPPLMAWIRRSRKGSRSSSSGDGYLLLRGGDATLLLLFTIAVILGIWH</sequence>
<feature type="transmembrane region" description="Helical" evidence="8">
    <location>
        <begin position="310"/>
        <end position="333"/>
    </location>
</feature>
<organism evidence="9 10">
    <name type="scientific">Aristolochia fimbriata</name>
    <name type="common">White veined hardy Dutchman's pipe vine</name>
    <dbReference type="NCBI Taxonomy" id="158543"/>
    <lineage>
        <taxon>Eukaryota</taxon>
        <taxon>Viridiplantae</taxon>
        <taxon>Streptophyta</taxon>
        <taxon>Embryophyta</taxon>
        <taxon>Tracheophyta</taxon>
        <taxon>Spermatophyta</taxon>
        <taxon>Magnoliopsida</taxon>
        <taxon>Magnoliidae</taxon>
        <taxon>Piperales</taxon>
        <taxon>Aristolochiaceae</taxon>
        <taxon>Aristolochia</taxon>
    </lineage>
</organism>
<gene>
    <name evidence="9" type="ORF">H6P81_003067</name>
</gene>
<dbReference type="PANTHER" id="PTHR47715:SF1">
    <property type="entry name" value="TRYPTOPHAN_TYROSINE PERMEASE"/>
    <property type="match status" value="1"/>
</dbReference>
<evidence type="ECO:0000256" key="4">
    <source>
        <dbReference type="ARBA" id="ARBA00022519"/>
    </source>
</evidence>
<comment type="subcellular location">
    <subcellularLocation>
        <location evidence="1">Cell inner membrane</location>
        <topology evidence="1">Multi-pass membrane protein</topology>
    </subcellularLocation>
</comment>
<feature type="transmembrane region" description="Helical" evidence="8">
    <location>
        <begin position="277"/>
        <end position="298"/>
    </location>
</feature>
<dbReference type="PANTHER" id="PTHR47715">
    <property type="entry name" value="TRYPTOPHAN/TYROSINE PERMEASE"/>
    <property type="match status" value="1"/>
</dbReference>